<dbReference type="EMBL" id="CADCXW020000342">
    <property type="protein sequence ID" value="CAD1574198.1"/>
    <property type="molecule type" value="Genomic_DNA"/>
</dbReference>
<organism evidence="2">
    <name type="scientific">Bracon brevicornis</name>
    <dbReference type="NCBI Taxonomy" id="1563983"/>
    <lineage>
        <taxon>Eukaryota</taxon>
        <taxon>Metazoa</taxon>
        <taxon>Ecdysozoa</taxon>
        <taxon>Arthropoda</taxon>
        <taxon>Hexapoda</taxon>
        <taxon>Insecta</taxon>
        <taxon>Pterygota</taxon>
        <taxon>Neoptera</taxon>
        <taxon>Endopterygota</taxon>
        <taxon>Hymenoptera</taxon>
        <taxon>Apocrita</taxon>
        <taxon>Ichneumonoidea</taxon>
        <taxon>Braconidae</taxon>
        <taxon>Braconinae</taxon>
        <taxon>Bracon</taxon>
    </lineage>
</organism>
<gene>
    <name evidence="2" type="ORF">BBRV_LOCUS103372</name>
</gene>
<name>A0A6V7LCS9_9HYME</name>
<evidence type="ECO:0000256" key="1">
    <source>
        <dbReference type="SAM" id="MobiDB-lite"/>
    </source>
</evidence>
<sequence>MSFDSDSPQQPQYKPHRSSKHQQQNHGSYSDAMNHHNYPKPDVTSRESHCINHRNGQPCIQQPPMEEEDIQDDYTPVPVKQLIQEFEKTCRPILQYKQISPKVAPSVQQPMDDISRFFEGTSSNKEELRNGQKYARNNKNDRANGKMAGHMHNGKLTAMNGGEASNEKILVINGNSVSKGKTMNTSGHQIVNGQTTNENIMINGQMTNGNQMINPLQMMNSNHQLKDSRTIIVPRYTYDSTDDEIDDSFGESSSSDNCQNYYGPSPGFSSGNRASTMSDYDYRRQLLDCAGDQLFTPSDFRGPDEKFFDTEAAPENQTKALNFAMIASQDDIVEQIKQLRRTPVVENLVPGPSPDRSKLGDFVPELGKLLDGLLLPLVALFY</sequence>
<reference evidence="2" key="1">
    <citation type="submission" date="2020-07" db="EMBL/GenBank/DDBJ databases">
        <authorList>
            <person name="Ferguson B K."/>
        </authorList>
    </citation>
    <scope>NUCLEOTIDE SEQUENCE</scope>
    <source>
        <strain evidence="2">L06</strain>
    </source>
</reference>
<dbReference type="AlphaFoldDB" id="A0A6V7LCS9"/>
<accession>A0A6V7LCS9</accession>
<feature type="compositionally biased region" description="Polar residues" evidence="1">
    <location>
        <begin position="1"/>
        <end position="12"/>
    </location>
</feature>
<evidence type="ECO:0000313" key="2">
    <source>
        <dbReference type="EMBL" id="CAD1574198.1"/>
    </source>
</evidence>
<feature type="region of interest" description="Disordered" evidence="1">
    <location>
        <begin position="1"/>
        <end position="63"/>
    </location>
</feature>
<proteinExistence type="predicted"/>
<protein>
    <submittedName>
        <fullName evidence="2">Uncharacterized protein</fullName>
    </submittedName>
</protein>